<dbReference type="PANTHER" id="PTHR43415">
    <property type="entry name" value="SPERMIDINE N(1)-ACETYLTRANSFERASE"/>
    <property type="match status" value="1"/>
</dbReference>
<evidence type="ECO:0000313" key="2">
    <source>
        <dbReference type="EMBL" id="GIO27268.1"/>
    </source>
</evidence>
<dbReference type="EMBL" id="BORP01000003">
    <property type="protein sequence ID" value="GIO27268.1"/>
    <property type="molecule type" value="Genomic_DNA"/>
</dbReference>
<dbReference type="Pfam" id="PF00583">
    <property type="entry name" value="Acetyltransf_1"/>
    <property type="match status" value="1"/>
</dbReference>
<dbReference type="SUPFAM" id="SSF55729">
    <property type="entry name" value="Acyl-CoA N-acyltransferases (Nat)"/>
    <property type="match status" value="1"/>
</dbReference>
<evidence type="ECO:0000313" key="3">
    <source>
        <dbReference type="Proteomes" id="UP000676917"/>
    </source>
</evidence>
<evidence type="ECO:0000259" key="1">
    <source>
        <dbReference type="PROSITE" id="PS51186"/>
    </source>
</evidence>
<dbReference type="PROSITE" id="PS51186">
    <property type="entry name" value="GNAT"/>
    <property type="match status" value="1"/>
</dbReference>
<dbReference type="Proteomes" id="UP000676917">
    <property type="component" value="Unassembled WGS sequence"/>
</dbReference>
<dbReference type="AlphaFoldDB" id="A0A920C744"/>
<dbReference type="RefSeq" id="WP_212920761.1">
    <property type="nucleotide sequence ID" value="NZ_BORP01000003.1"/>
</dbReference>
<accession>A0A920C744</accession>
<keyword evidence="3" id="KW-1185">Reference proteome</keyword>
<sequence>MKVREAGPADAGKLAQLIQQVEKTSQYMLWEPEEREIQPENQRKMIERFQLEENSTILIAENNSMLVGYLFAIGGDAQRKKHSAYLVIGIHEQYRGKGVGTLLFNELDKWAIKNNMHRLELTVVTRNKAGLSLYQKVGFEIEGTKRDSLSINGEFFDEYYMAKLF</sequence>
<dbReference type="PANTHER" id="PTHR43415:SF3">
    <property type="entry name" value="GNAT-FAMILY ACETYLTRANSFERASE"/>
    <property type="match status" value="1"/>
</dbReference>
<dbReference type="InterPro" id="IPR016181">
    <property type="entry name" value="Acyl_CoA_acyltransferase"/>
</dbReference>
<proteinExistence type="predicted"/>
<dbReference type="CDD" id="cd04301">
    <property type="entry name" value="NAT_SF"/>
    <property type="match status" value="1"/>
</dbReference>
<feature type="domain" description="N-acetyltransferase" evidence="1">
    <location>
        <begin position="1"/>
        <end position="165"/>
    </location>
</feature>
<protein>
    <submittedName>
        <fullName evidence="2">N-acetyltransferase</fullName>
    </submittedName>
</protein>
<organism evidence="2 3">
    <name type="scientific">Ornithinibacillus bavariensis</name>
    <dbReference type="NCBI Taxonomy" id="545502"/>
    <lineage>
        <taxon>Bacteria</taxon>
        <taxon>Bacillati</taxon>
        <taxon>Bacillota</taxon>
        <taxon>Bacilli</taxon>
        <taxon>Bacillales</taxon>
        <taxon>Bacillaceae</taxon>
        <taxon>Ornithinibacillus</taxon>
    </lineage>
</organism>
<gene>
    <name evidence="2" type="ORF">J43TS3_18790</name>
</gene>
<dbReference type="InterPro" id="IPR000182">
    <property type="entry name" value="GNAT_dom"/>
</dbReference>
<comment type="caution">
    <text evidence="2">The sequence shown here is derived from an EMBL/GenBank/DDBJ whole genome shotgun (WGS) entry which is preliminary data.</text>
</comment>
<dbReference type="GO" id="GO:0016747">
    <property type="term" value="F:acyltransferase activity, transferring groups other than amino-acyl groups"/>
    <property type="evidence" value="ECO:0007669"/>
    <property type="project" value="InterPro"/>
</dbReference>
<name>A0A920C744_9BACI</name>
<dbReference type="Gene3D" id="3.40.630.30">
    <property type="match status" value="1"/>
</dbReference>
<reference evidence="2" key="1">
    <citation type="submission" date="2021-03" db="EMBL/GenBank/DDBJ databases">
        <title>Antimicrobial resistance genes in bacteria isolated from Japanese honey, and their potential for conferring macrolide and lincosamide resistance in the American foulbrood pathogen Paenibacillus larvae.</title>
        <authorList>
            <person name="Okamoto M."/>
            <person name="Kumagai M."/>
            <person name="Kanamori H."/>
            <person name="Takamatsu D."/>
        </authorList>
    </citation>
    <scope>NUCLEOTIDE SEQUENCE</scope>
    <source>
        <strain evidence="2">J43TS3</strain>
    </source>
</reference>